<name>A0A174PK77_PARDI</name>
<evidence type="ECO:0000313" key="7">
    <source>
        <dbReference type="EMBL" id="QJE27498.1"/>
    </source>
</evidence>
<evidence type="ECO:0000259" key="3">
    <source>
        <dbReference type="Pfam" id="PF13351"/>
    </source>
</evidence>
<dbReference type="Proteomes" id="UP000501982">
    <property type="component" value="Chromosome"/>
</dbReference>
<organism evidence="4 9">
    <name type="scientific">Parabacteroides distasonis</name>
    <dbReference type="NCBI Taxonomy" id="823"/>
    <lineage>
        <taxon>Bacteria</taxon>
        <taxon>Pseudomonadati</taxon>
        <taxon>Bacteroidota</taxon>
        <taxon>Bacteroidia</taxon>
        <taxon>Bacteroidales</taxon>
        <taxon>Tannerellaceae</taxon>
        <taxon>Parabacteroides</taxon>
    </lineage>
</organism>
<dbReference type="OrthoDB" id="1081890at2"/>
<dbReference type="Pfam" id="PF13351">
    <property type="entry name" value="DUF4099"/>
    <property type="match status" value="1"/>
</dbReference>
<feature type="region of interest" description="Disordered" evidence="1">
    <location>
        <begin position="117"/>
        <end position="139"/>
    </location>
</feature>
<dbReference type="EMBL" id="CP051672">
    <property type="protein sequence ID" value="QJE27498.1"/>
    <property type="molecule type" value="Genomic_DNA"/>
</dbReference>
<evidence type="ECO:0000256" key="1">
    <source>
        <dbReference type="SAM" id="MobiDB-lite"/>
    </source>
</evidence>
<dbReference type="AlphaFoldDB" id="A0A174PK77"/>
<feature type="domain" description="DUF4099" evidence="3">
    <location>
        <begin position="142"/>
        <end position="219"/>
    </location>
</feature>
<dbReference type="Pfam" id="PF13101">
    <property type="entry name" value="DUF3945"/>
    <property type="match status" value="2"/>
</dbReference>
<evidence type="ECO:0000313" key="8">
    <source>
        <dbReference type="EMBL" id="TGY56656.1"/>
    </source>
</evidence>
<reference evidence="8 10" key="3">
    <citation type="submission" date="2019-04" db="EMBL/GenBank/DDBJ databases">
        <title>Microbes associate with the intestines of laboratory mice.</title>
        <authorList>
            <person name="Navarre W."/>
            <person name="Wong E."/>
            <person name="Huang K."/>
            <person name="Tropini C."/>
            <person name="Ng K."/>
            <person name="Yu B."/>
        </authorList>
    </citation>
    <scope>NUCLEOTIDE SEQUENCE [LARGE SCALE GENOMIC DNA]</scope>
    <source>
        <strain evidence="8 10">NM39_I3</strain>
    </source>
</reference>
<evidence type="ECO:0000259" key="2">
    <source>
        <dbReference type="Pfam" id="PF13101"/>
    </source>
</evidence>
<evidence type="ECO:0000313" key="6">
    <source>
        <dbReference type="EMBL" id="MRZ04669.1"/>
    </source>
</evidence>
<evidence type="ECO:0000313" key="4">
    <source>
        <dbReference type="EMBL" id="CUP61383.1"/>
    </source>
</evidence>
<dbReference type="InterPro" id="IPR025222">
    <property type="entry name" value="DUF3945"/>
</dbReference>
<dbReference type="GeneID" id="93047387"/>
<feature type="domain" description="DUF3945" evidence="2">
    <location>
        <begin position="277"/>
        <end position="330"/>
    </location>
</feature>
<evidence type="ECO:0000313" key="12">
    <source>
        <dbReference type="Proteomes" id="UP000471216"/>
    </source>
</evidence>
<protein>
    <submittedName>
        <fullName evidence="5">DUF3945 domain-containing protein</fullName>
    </submittedName>
</protein>
<feature type="compositionally biased region" description="Polar residues" evidence="1">
    <location>
        <begin position="128"/>
        <end position="139"/>
    </location>
</feature>
<feature type="region of interest" description="Disordered" evidence="1">
    <location>
        <begin position="410"/>
        <end position="454"/>
    </location>
</feature>
<reference evidence="4 9" key="1">
    <citation type="submission" date="2015-09" db="EMBL/GenBank/DDBJ databases">
        <authorList>
            <consortium name="Pathogen Informatics"/>
        </authorList>
    </citation>
    <scope>NUCLEOTIDE SEQUENCE [LARGE SCALE GENOMIC DNA]</scope>
    <source>
        <strain evidence="4 9">2789STDY5834948</strain>
    </source>
</reference>
<reference evidence="7 13" key="4">
    <citation type="submission" date="2020-04" db="EMBL/GenBank/DDBJ databases">
        <title>Complete Genomes and Methylome analysis of CBBP consortium that reverse antibiotic-induced susceptibility to vancomycin-resistant Enterococcus faecium infection.</title>
        <authorList>
            <person name="Fomenkov A."/>
            <person name="Zhang Z."/>
            <person name="Pamer E."/>
            <person name="Roberts R.J."/>
        </authorList>
    </citation>
    <scope>NUCLEOTIDE SEQUENCE [LARGE SCALE GENOMIC DNA]</scope>
    <source>
        <strain evidence="13">CBBP</strain>
        <strain evidence="7">CBBP-1</strain>
    </source>
</reference>
<dbReference type="EMBL" id="SRYM01000033">
    <property type="protein sequence ID" value="TGY56656.1"/>
    <property type="molecule type" value="Genomic_DNA"/>
</dbReference>
<feature type="domain" description="DUF3945" evidence="2">
    <location>
        <begin position="358"/>
        <end position="408"/>
    </location>
</feature>
<evidence type="ECO:0000313" key="11">
    <source>
        <dbReference type="Proteomes" id="UP000450599"/>
    </source>
</evidence>
<proteinExistence type="predicted"/>
<gene>
    <name evidence="8" type="ORF">E5342_11780</name>
    <name evidence="4" type="ORF">ERS852560_00425</name>
    <name evidence="6" type="ORF">GKD54_00250</name>
    <name evidence="5" type="ORF">GKD58_00250</name>
    <name evidence="7" type="ORF">HHO38_03755</name>
</gene>
<dbReference type="Proteomes" id="UP000310032">
    <property type="component" value="Unassembled WGS sequence"/>
</dbReference>
<dbReference type="EMBL" id="CZBM01000001">
    <property type="protein sequence ID" value="CUP61383.1"/>
    <property type="molecule type" value="Genomic_DNA"/>
</dbReference>
<evidence type="ECO:0000313" key="10">
    <source>
        <dbReference type="Proteomes" id="UP000310032"/>
    </source>
</evidence>
<feature type="compositionally biased region" description="Basic and acidic residues" evidence="1">
    <location>
        <begin position="410"/>
        <end position="420"/>
    </location>
</feature>
<reference evidence="11 12" key="2">
    <citation type="journal article" date="2019" name="Nat. Med.">
        <title>A library of human gut bacterial isolates paired with longitudinal multiomics data enables mechanistic microbiome research.</title>
        <authorList>
            <person name="Poyet M."/>
            <person name="Groussin M."/>
            <person name="Gibbons S.M."/>
            <person name="Avila-Pacheco J."/>
            <person name="Jiang X."/>
            <person name="Kearney S.M."/>
            <person name="Perrotta A.R."/>
            <person name="Berdy B."/>
            <person name="Zhao S."/>
            <person name="Lieberman T.D."/>
            <person name="Swanson P.K."/>
            <person name="Smith M."/>
            <person name="Roesemann S."/>
            <person name="Alexander J.E."/>
            <person name="Rich S.A."/>
            <person name="Livny J."/>
            <person name="Vlamakis H."/>
            <person name="Clish C."/>
            <person name="Bullock K."/>
            <person name="Deik A."/>
            <person name="Scott J."/>
            <person name="Pierce K.A."/>
            <person name="Xavier R.J."/>
            <person name="Alm E.J."/>
        </authorList>
    </citation>
    <scope>NUCLEOTIDE SEQUENCE [LARGE SCALE GENOMIC DNA]</scope>
    <source>
        <strain evidence="6 12">BIOML-A10</strain>
        <strain evidence="5 11">BIOML-A11</strain>
    </source>
</reference>
<evidence type="ECO:0000313" key="5">
    <source>
        <dbReference type="EMBL" id="MRY82716.1"/>
    </source>
</evidence>
<evidence type="ECO:0000313" key="9">
    <source>
        <dbReference type="Proteomes" id="UP000095332"/>
    </source>
</evidence>
<dbReference type="InterPro" id="IPR025343">
    <property type="entry name" value="DUF4099"/>
</dbReference>
<evidence type="ECO:0000313" key="13">
    <source>
        <dbReference type="Proteomes" id="UP000501982"/>
    </source>
</evidence>
<dbReference type="EMBL" id="WKMX01000001">
    <property type="protein sequence ID" value="MRZ04669.1"/>
    <property type="molecule type" value="Genomic_DNA"/>
</dbReference>
<dbReference type="EMBL" id="WKMW01000001">
    <property type="protein sequence ID" value="MRY82716.1"/>
    <property type="molecule type" value="Genomic_DNA"/>
</dbReference>
<dbReference type="Proteomes" id="UP000471216">
    <property type="component" value="Unassembled WGS sequence"/>
</dbReference>
<dbReference type="Proteomes" id="UP000450599">
    <property type="component" value="Unassembled WGS sequence"/>
</dbReference>
<feature type="compositionally biased region" description="Basic and acidic residues" evidence="1">
    <location>
        <begin position="445"/>
        <end position="454"/>
    </location>
</feature>
<dbReference type="Proteomes" id="UP000095332">
    <property type="component" value="Unassembled WGS sequence"/>
</dbReference>
<dbReference type="RefSeq" id="WP_024986780.1">
    <property type="nucleotide sequence ID" value="NZ_CAJSZN010000002.1"/>
</dbReference>
<feature type="compositionally biased region" description="Low complexity" evidence="1">
    <location>
        <begin position="117"/>
        <end position="127"/>
    </location>
</feature>
<accession>A0A174PK77</accession>
<sequence length="454" mass="51530">MDKKLKDLKDEVLVVTNAAEGNTPHVVEGIEPEGGLKTRPLAGVKPSDQFMRIDRNESLIEAFFSNMKRQFERPSDFRFYHLPMDLLVSAKELVGLFKQPESNAALLDEYRLDTEQFTQNRQQKQQQSDGSGTEQSTRWSMEQVDWQQLERMGVTPETLGELGVRRLLNGNESAVLTLKTVFEGIEFETPACIRLTENPDGTLRNNIECCKRYPELDTPYFNVEFTPEVKQNLQEKGNAGCVVELELAEGVREPCLVSLNPKTNQLHHVPVSGITLPAEVNGTALTDEQRKRIANGESVLVENMWSEKKQRHYDARLQFNVCKGGFDYDFKGIARRQGQTAAQGQEQNRQQERELVIPTRLKGKDLTEEQRASLAQGKATYIKGMTDNEGNLFSAFVRVNHERAKLDFFKWNPDKSKKQEQSQQTTVRQDGAKPANTVSRNRPVQKADKKGVSI</sequence>